<dbReference type="GO" id="GO:0030245">
    <property type="term" value="P:cellulose catabolic process"/>
    <property type="evidence" value="ECO:0007669"/>
    <property type="project" value="UniProtKB-UniRule"/>
</dbReference>
<comment type="subcellular location">
    <subcellularLocation>
        <location evidence="2">Secreted</location>
    </subcellularLocation>
</comment>
<evidence type="ECO:0000256" key="3">
    <source>
        <dbReference type="SAM" id="MobiDB-lite"/>
    </source>
</evidence>
<keyword evidence="4" id="KW-0732">Signal</keyword>
<gene>
    <name evidence="6" type="ORF">H1R20_g5136</name>
</gene>
<dbReference type="InterPro" id="IPR049892">
    <property type="entry name" value="AA9"/>
</dbReference>
<evidence type="ECO:0000259" key="5">
    <source>
        <dbReference type="Pfam" id="PF03443"/>
    </source>
</evidence>
<comment type="caution">
    <text evidence="6">The sequence shown here is derived from an EMBL/GenBank/DDBJ whole genome shotgun (WGS) entry which is preliminary data.</text>
</comment>
<dbReference type="Pfam" id="PF03443">
    <property type="entry name" value="AA9"/>
    <property type="match status" value="1"/>
</dbReference>
<dbReference type="EMBL" id="JANBPK010000789">
    <property type="protein sequence ID" value="KAJ2931946.1"/>
    <property type="molecule type" value="Genomic_DNA"/>
</dbReference>
<proteinExistence type="predicted"/>
<evidence type="ECO:0000256" key="1">
    <source>
        <dbReference type="ARBA" id="ARBA00023157"/>
    </source>
</evidence>
<dbReference type="AlphaFoldDB" id="A0A9W8J9W8"/>
<feature type="signal peptide" evidence="4">
    <location>
        <begin position="1"/>
        <end position="17"/>
    </location>
</feature>
<dbReference type="InterPro" id="IPR005103">
    <property type="entry name" value="AA9_LPMO"/>
</dbReference>
<feature type="domain" description="Auxiliary Activity family 9 catalytic" evidence="5">
    <location>
        <begin position="18"/>
        <end position="226"/>
    </location>
</feature>
<organism evidence="6 7">
    <name type="scientific">Candolleomyces eurysporus</name>
    <dbReference type="NCBI Taxonomy" id="2828524"/>
    <lineage>
        <taxon>Eukaryota</taxon>
        <taxon>Fungi</taxon>
        <taxon>Dikarya</taxon>
        <taxon>Basidiomycota</taxon>
        <taxon>Agaricomycotina</taxon>
        <taxon>Agaricomycetes</taxon>
        <taxon>Agaricomycetidae</taxon>
        <taxon>Agaricales</taxon>
        <taxon>Agaricineae</taxon>
        <taxon>Psathyrellaceae</taxon>
        <taxon>Candolleomyces</taxon>
    </lineage>
</organism>
<dbReference type="Proteomes" id="UP001140091">
    <property type="component" value="Unassembled WGS sequence"/>
</dbReference>
<evidence type="ECO:0000313" key="7">
    <source>
        <dbReference type="Proteomes" id="UP001140091"/>
    </source>
</evidence>
<sequence length="292" mass="30535">MRFSALVALAFGSVAYGHCIFQKVSVNGVDQGQLKGVRATGSNNPIQNVNDADLACNKNLQYKDNNIIQIPAGARVGAWWGHVIGGPQMANDPDHPIAASHKGPVSVWLAKVDNAATASTNGQRWFKVHHDGLTNNNGQWGVDRMIQNGGWQYFEMPTCIAPGNYLMRIELLALHSAYSQGGAQFYVGCAQINVSGSGSTVGSNTVSFPGAYQANDPGIVLNIYQGTIPNNNGRPYPVPGPAPLQCPAGGNPVQTSTPAAPTQTQAPTVPSQPAQGAALYGQCGGQVGTCVP</sequence>
<evidence type="ECO:0000313" key="6">
    <source>
        <dbReference type="EMBL" id="KAJ2931946.1"/>
    </source>
</evidence>
<comment type="catalytic activity">
    <reaction evidence="2">
        <text>[(1-&gt;4)-beta-D-glucosyl]n+m + reduced acceptor + O2 = 4-dehydro-beta-D-glucosyl-[(1-&gt;4)-beta-D-glucosyl]n-1 + [(1-&gt;4)-beta-D-glucosyl]m + acceptor + H2O.</text>
        <dbReference type="EC" id="1.14.99.56"/>
    </reaction>
</comment>
<protein>
    <recommendedName>
        <fullName evidence="2">AA9 family lytic polysaccharide monooxygenase</fullName>
        <ecNumber evidence="2">1.14.99.56</ecNumber>
    </recommendedName>
    <alternativeName>
        <fullName evidence="2">Endo-beta-1,4-glucanase</fullName>
    </alternativeName>
    <alternativeName>
        <fullName evidence="2">Glycosyl hydrolase 61 family protein</fullName>
    </alternativeName>
</protein>
<dbReference type="EC" id="1.14.99.56" evidence="2"/>
<feature type="chain" id="PRO_5040799822" description="AA9 family lytic polysaccharide monooxygenase" evidence="4">
    <location>
        <begin position="18"/>
        <end position="292"/>
    </location>
</feature>
<keyword evidence="2" id="KW-0624">Polysaccharide degradation</keyword>
<name>A0A9W8J9W8_9AGAR</name>
<dbReference type="GO" id="GO:0005576">
    <property type="term" value="C:extracellular region"/>
    <property type="evidence" value="ECO:0007669"/>
    <property type="project" value="UniProtKB-SubCell"/>
</dbReference>
<dbReference type="PANTHER" id="PTHR33353:SF13">
    <property type="entry name" value="ENDOGLUCANASE II"/>
    <property type="match status" value="1"/>
</dbReference>
<keyword evidence="2" id="KW-0119">Carbohydrate metabolism</keyword>
<feature type="region of interest" description="Disordered" evidence="3">
    <location>
        <begin position="232"/>
        <end position="275"/>
    </location>
</feature>
<keyword evidence="1 2" id="KW-1015">Disulfide bond</keyword>
<dbReference type="Gene3D" id="2.70.50.70">
    <property type="match status" value="1"/>
</dbReference>
<accession>A0A9W8J9W8</accession>
<dbReference type="GO" id="GO:0008810">
    <property type="term" value="F:cellulase activity"/>
    <property type="evidence" value="ECO:0007669"/>
    <property type="project" value="UniProtKB-UniRule"/>
</dbReference>
<keyword evidence="7" id="KW-1185">Reference proteome</keyword>
<dbReference type="GO" id="GO:0030248">
    <property type="term" value="F:cellulose binding"/>
    <property type="evidence" value="ECO:0007669"/>
    <property type="project" value="UniProtKB-UniRule"/>
</dbReference>
<evidence type="ECO:0000256" key="4">
    <source>
        <dbReference type="SAM" id="SignalP"/>
    </source>
</evidence>
<dbReference type="CDD" id="cd21175">
    <property type="entry name" value="LPMO_AA9"/>
    <property type="match status" value="1"/>
</dbReference>
<comment type="domain">
    <text evidence="2">Has a modular structure: an endo-beta-1,4-glucanase catalytic module at the N-terminus, a linker rich in serines and threonines, and a C-terminal carbohydrate-binding module (CBM).</text>
</comment>
<evidence type="ECO:0000256" key="2">
    <source>
        <dbReference type="RuleBase" id="RU368122"/>
    </source>
</evidence>
<feature type="compositionally biased region" description="Low complexity" evidence="3">
    <location>
        <begin position="252"/>
        <end position="275"/>
    </location>
</feature>
<feature type="non-terminal residue" evidence="6">
    <location>
        <position position="1"/>
    </location>
</feature>
<dbReference type="OrthoDB" id="2525337at2759"/>
<reference evidence="6" key="1">
    <citation type="submission" date="2022-06" db="EMBL/GenBank/DDBJ databases">
        <title>Genome Sequence of Candolleomyces eurysporus.</title>
        <authorList>
            <person name="Buettner E."/>
        </authorList>
    </citation>
    <scope>NUCLEOTIDE SEQUENCE</scope>
    <source>
        <strain evidence="6">VTCC 930004</strain>
    </source>
</reference>
<dbReference type="PANTHER" id="PTHR33353">
    <property type="entry name" value="PUTATIVE (AFU_ORTHOLOGUE AFUA_1G12560)-RELATED"/>
    <property type="match status" value="1"/>
</dbReference>
<keyword evidence="2" id="KW-0136">Cellulose degradation</keyword>
<keyword evidence="2" id="KW-0964">Secreted</keyword>
<comment type="function">
    <text evidence="2">Lytic polysaccharide monooxygenase (LMPO) that depolymerizes crystalline and amorphous polysaccharides via the oxidation of scissile alpha- or beta-(1-4)-glycosidic bonds, yielding C1 and/or C4 oxidation products. Catalysis by LPMOs requires the reduction of the active-site copper from Cu(II) to Cu(I) by a reducing agent and H(2)O(2) or O(2) as a cosubstrate.</text>
</comment>